<dbReference type="EMBL" id="KX552041">
    <property type="protein sequence ID" value="AOQ27131.1"/>
    <property type="molecule type" value="Genomic_DNA"/>
</dbReference>
<keyword evidence="2" id="KW-1185">Reference proteome</keyword>
<protein>
    <submittedName>
        <fullName evidence="1">Uncharacterized protein</fullName>
    </submittedName>
</protein>
<evidence type="ECO:0000313" key="1">
    <source>
        <dbReference type="EMBL" id="AOQ27131.1"/>
    </source>
</evidence>
<dbReference type="Proteomes" id="UP000225358">
    <property type="component" value="Segment"/>
</dbReference>
<sequence length="71" mass="8078">MITNKTGKTEFLRGLQVGKPEIWHCTKSAHNEMKDFTATLQRVKISITQKKALLVVENEIPQTIIIVERTA</sequence>
<gene>
    <name evidence="1" type="ORF">ESCO13_00010</name>
</gene>
<reference evidence="1" key="1">
    <citation type="submission" date="2017-02" db="EMBL/GenBank/DDBJ databases">
        <title>Complete genome sequence of two Escherichia coli phages, vB_EcoM_ ESCO5 and vB_EcoM_ESCO13, which are related to phAPEC8.</title>
        <authorList>
            <person name="Trotereau A."/>
            <person name="Gonnet M."/>
            <person name="Viardot A."/>
            <person name="Lalmanach A.-C."/>
            <person name="Guabiraba R."/>
            <person name="Chanteloup N."/>
            <person name="Schouler C."/>
        </authorList>
    </citation>
    <scope>NUCLEOTIDE SEQUENCE [LARGE SCALE GENOMIC DNA]</scope>
</reference>
<evidence type="ECO:0000313" key="2">
    <source>
        <dbReference type="Proteomes" id="UP000225358"/>
    </source>
</evidence>
<accession>A0A1D7XF14</accession>
<proteinExistence type="predicted"/>
<name>A0A1D7XF14_9CAUD</name>
<organism evidence="1 2">
    <name type="scientific">Escherichia phage ESCO13</name>
    <dbReference type="NCBI Taxonomy" id="1881104"/>
    <lineage>
        <taxon>Viruses</taxon>
        <taxon>Duplodnaviria</taxon>
        <taxon>Heunggongvirae</taxon>
        <taxon>Uroviricota</taxon>
        <taxon>Caudoviricetes</taxon>
        <taxon>Stephanstirmvirinae</taxon>
        <taxon>Phapecoctavirus</taxon>
        <taxon>Phapecoctavirus ESCO13</taxon>
    </lineage>
</organism>